<comment type="function">
    <text evidence="12">Necessary for flagellar biosynthesis. May be involved in translocation of the flagellum.</text>
</comment>
<dbReference type="NCBIfam" id="TIGR03499">
    <property type="entry name" value="FlhF"/>
    <property type="match status" value="1"/>
</dbReference>
<keyword evidence="9" id="KW-0342">GTP-binding</keyword>
<dbReference type="InterPro" id="IPR047040">
    <property type="entry name" value="FlhF__GTPase_dom"/>
</dbReference>
<feature type="region of interest" description="Disordered" evidence="14">
    <location>
        <begin position="59"/>
        <end position="81"/>
    </location>
</feature>
<dbReference type="InterPro" id="IPR003593">
    <property type="entry name" value="AAA+_ATPase"/>
</dbReference>
<protein>
    <recommendedName>
        <fullName evidence="3 13">Flagellar biosynthesis protein FlhF</fullName>
    </recommendedName>
</protein>
<evidence type="ECO:0000256" key="9">
    <source>
        <dbReference type="ARBA" id="ARBA00023134"/>
    </source>
</evidence>
<dbReference type="RefSeq" id="WP_204499793.1">
    <property type="nucleotide sequence ID" value="NZ_JAFBDR010000011.1"/>
</dbReference>
<keyword evidence="5" id="KW-1003">Cell membrane</keyword>
<dbReference type="InterPro" id="IPR000897">
    <property type="entry name" value="SRP54_GTPase_dom"/>
</dbReference>
<organism evidence="17 18">
    <name type="scientific">Aquibacillus albus</name>
    <dbReference type="NCBI Taxonomy" id="1168171"/>
    <lineage>
        <taxon>Bacteria</taxon>
        <taxon>Bacillati</taxon>
        <taxon>Bacillota</taxon>
        <taxon>Bacilli</taxon>
        <taxon>Bacillales</taxon>
        <taxon>Bacillaceae</taxon>
        <taxon>Aquibacillus</taxon>
    </lineage>
</organism>
<keyword evidence="7" id="KW-1005">Bacterial flagellum biogenesis</keyword>
<feature type="domain" description="AAA+ ATPase" evidence="15">
    <location>
        <begin position="179"/>
        <end position="325"/>
    </location>
</feature>
<evidence type="ECO:0000256" key="11">
    <source>
        <dbReference type="ARBA" id="ARBA00023225"/>
    </source>
</evidence>
<dbReference type="PANTHER" id="PTHR43134">
    <property type="entry name" value="SIGNAL RECOGNITION PARTICLE RECEPTOR SUBUNIT ALPHA"/>
    <property type="match status" value="1"/>
</dbReference>
<feature type="domain" description="SRP54-type proteins GTP-binding" evidence="16">
    <location>
        <begin position="180"/>
        <end position="371"/>
    </location>
</feature>
<dbReference type="InterPro" id="IPR020006">
    <property type="entry name" value="FlhF"/>
</dbReference>
<evidence type="ECO:0000256" key="8">
    <source>
        <dbReference type="ARBA" id="ARBA00022927"/>
    </source>
</evidence>
<evidence type="ECO:0000256" key="14">
    <source>
        <dbReference type="SAM" id="MobiDB-lite"/>
    </source>
</evidence>
<evidence type="ECO:0000256" key="10">
    <source>
        <dbReference type="ARBA" id="ARBA00023136"/>
    </source>
</evidence>
<evidence type="ECO:0000256" key="12">
    <source>
        <dbReference type="ARBA" id="ARBA00025337"/>
    </source>
</evidence>
<keyword evidence="17" id="KW-0969">Cilium</keyword>
<dbReference type="SUPFAM" id="SSF52540">
    <property type="entry name" value="P-loop containing nucleoside triphosphate hydrolases"/>
    <property type="match status" value="1"/>
</dbReference>
<evidence type="ECO:0000313" key="18">
    <source>
        <dbReference type="Proteomes" id="UP001296943"/>
    </source>
</evidence>
<evidence type="ECO:0000256" key="13">
    <source>
        <dbReference type="NCBIfam" id="TIGR03499"/>
    </source>
</evidence>
<evidence type="ECO:0000256" key="1">
    <source>
        <dbReference type="ARBA" id="ARBA00004413"/>
    </source>
</evidence>
<comment type="caution">
    <text evidence="17">The sequence shown here is derived from an EMBL/GenBank/DDBJ whole genome shotgun (WGS) entry which is preliminary data.</text>
</comment>
<dbReference type="Gene3D" id="1.20.120.1380">
    <property type="entry name" value="Flagellar FlhF biosynthesis protein, N domain"/>
    <property type="match status" value="1"/>
</dbReference>
<gene>
    <name evidence="17" type="ORF">JOC48_002339</name>
</gene>
<evidence type="ECO:0000259" key="15">
    <source>
        <dbReference type="SMART" id="SM00382"/>
    </source>
</evidence>
<keyword evidence="10" id="KW-0472">Membrane</keyword>
<keyword evidence="6" id="KW-0547">Nucleotide-binding</keyword>
<dbReference type="CDD" id="cd17873">
    <property type="entry name" value="FlhF"/>
    <property type="match status" value="1"/>
</dbReference>
<evidence type="ECO:0000256" key="5">
    <source>
        <dbReference type="ARBA" id="ARBA00022475"/>
    </source>
</evidence>
<reference evidence="17 18" key="1">
    <citation type="submission" date="2021-01" db="EMBL/GenBank/DDBJ databases">
        <title>Genomic Encyclopedia of Type Strains, Phase IV (KMG-IV): sequencing the most valuable type-strain genomes for metagenomic binning, comparative biology and taxonomic classification.</title>
        <authorList>
            <person name="Goeker M."/>
        </authorList>
    </citation>
    <scope>NUCLEOTIDE SEQUENCE [LARGE SCALE GENOMIC DNA]</scope>
    <source>
        <strain evidence="17 18">DSM 23711</strain>
    </source>
</reference>
<sequence length="373" mass="42982">MKVKKFVAPTMPEVMMKVRKDLGSDAVILNSKEIHQGGFLGFFKKRNIEVIAAFDPNPFQPKQQEKKVQKSPKKSERPNEIRVQEEKQEVLNEVKELRKWMEKNVSGHVRQYPYAYQELYDSLIEQDIKVDIAKDVIQAIIPTDEKEQEKNSLEQIKMDVIQELHARLDSNTFHGIKYQKKFIHLVGPTGVGKTTTIAKIAANSVLKDNKRVAFITTDTYRIAAIDQLKTYSKILNIPLEIAYSIEDYRKAVEKFHNYDLILVDTAGRNFRDPKYVKELQQVVDFSLEVETFLVLSLTTRTSDLEEIYEQFRNIPINQLIFTKKDETNAYGSMLNLCLLNNLGIAYVTDGQDVPDDIIELSSKNLCEMIVGEK</sequence>
<dbReference type="SMART" id="SM00382">
    <property type="entry name" value="AAA"/>
    <property type="match status" value="1"/>
</dbReference>
<accession>A0ABS2N1A3</accession>
<evidence type="ECO:0000313" key="17">
    <source>
        <dbReference type="EMBL" id="MBM7571838.1"/>
    </source>
</evidence>
<proteinExistence type="inferred from homology"/>
<keyword evidence="8" id="KW-0653">Protein transport</keyword>
<dbReference type="PANTHER" id="PTHR43134:SF3">
    <property type="entry name" value="FLAGELLAR BIOSYNTHESIS PROTEIN FLHF"/>
    <property type="match status" value="1"/>
</dbReference>
<comment type="similarity">
    <text evidence="2">Belongs to the GTP-binding SRP family.</text>
</comment>
<keyword evidence="18" id="KW-1185">Reference proteome</keyword>
<keyword evidence="4" id="KW-0813">Transport</keyword>
<name>A0ABS2N1A3_9BACI</name>
<comment type="subcellular location">
    <subcellularLocation>
        <location evidence="1">Cell membrane</location>
        <topology evidence="1">Peripheral membrane protein</topology>
        <orientation evidence="1">Cytoplasmic side</orientation>
    </subcellularLocation>
</comment>
<evidence type="ECO:0000256" key="6">
    <source>
        <dbReference type="ARBA" id="ARBA00022741"/>
    </source>
</evidence>
<dbReference type="Gene3D" id="3.40.50.300">
    <property type="entry name" value="P-loop containing nucleotide triphosphate hydrolases"/>
    <property type="match status" value="1"/>
</dbReference>
<keyword evidence="17" id="KW-0966">Cell projection</keyword>
<dbReference type="Proteomes" id="UP001296943">
    <property type="component" value="Unassembled WGS sequence"/>
</dbReference>
<evidence type="ECO:0000259" key="16">
    <source>
        <dbReference type="SMART" id="SM00962"/>
    </source>
</evidence>
<evidence type="ECO:0000256" key="2">
    <source>
        <dbReference type="ARBA" id="ARBA00008531"/>
    </source>
</evidence>
<evidence type="ECO:0000256" key="7">
    <source>
        <dbReference type="ARBA" id="ARBA00022795"/>
    </source>
</evidence>
<dbReference type="EMBL" id="JAFBDR010000011">
    <property type="protein sequence ID" value="MBM7571838.1"/>
    <property type="molecule type" value="Genomic_DNA"/>
</dbReference>
<dbReference type="InterPro" id="IPR027417">
    <property type="entry name" value="P-loop_NTPase"/>
</dbReference>
<dbReference type="Pfam" id="PF00448">
    <property type="entry name" value="SRP54"/>
    <property type="match status" value="1"/>
</dbReference>
<evidence type="ECO:0000256" key="3">
    <source>
        <dbReference type="ARBA" id="ARBA00014919"/>
    </source>
</evidence>
<dbReference type="SMART" id="SM00962">
    <property type="entry name" value="SRP54"/>
    <property type="match status" value="1"/>
</dbReference>
<feature type="compositionally biased region" description="Basic and acidic residues" evidence="14">
    <location>
        <begin position="63"/>
        <end position="81"/>
    </location>
</feature>
<keyword evidence="11" id="KW-1006">Bacterial flagellum protein export</keyword>
<evidence type="ECO:0000256" key="4">
    <source>
        <dbReference type="ARBA" id="ARBA00022448"/>
    </source>
</evidence>
<keyword evidence="17" id="KW-0282">Flagellum</keyword>